<comment type="caution">
    <text evidence="2">The sequence shown here is derived from an EMBL/GenBank/DDBJ whole genome shotgun (WGS) entry which is preliminary data.</text>
</comment>
<organism evidence="2 3">
    <name type="scientific">Intestinimonas massiliensis</name>
    <name type="common">ex Afouda et al. 2020</name>
    <dbReference type="NCBI Taxonomy" id="1673721"/>
    <lineage>
        <taxon>Bacteria</taxon>
        <taxon>Bacillati</taxon>
        <taxon>Bacillota</taxon>
        <taxon>Clostridia</taxon>
        <taxon>Eubacteriales</taxon>
        <taxon>Intestinimonas</taxon>
    </lineage>
</organism>
<dbReference type="SUPFAM" id="SSF55729">
    <property type="entry name" value="Acyl-CoA N-acyltransferases (Nat)"/>
    <property type="match status" value="1"/>
</dbReference>
<dbReference type="Gene3D" id="3.40.630.30">
    <property type="match status" value="1"/>
</dbReference>
<dbReference type="Pfam" id="PF00583">
    <property type="entry name" value="Acetyltransf_1"/>
    <property type="match status" value="1"/>
</dbReference>
<dbReference type="CDD" id="cd04301">
    <property type="entry name" value="NAT_SF"/>
    <property type="match status" value="1"/>
</dbReference>
<proteinExistence type="predicted"/>
<dbReference type="RefSeq" id="WP_238074265.1">
    <property type="nucleotide sequence ID" value="NZ_JAKNJB010000019.1"/>
</dbReference>
<dbReference type="InterPro" id="IPR000182">
    <property type="entry name" value="GNAT_dom"/>
</dbReference>
<gene>
    <name evidence="2" type="ORF">L0P79_11225</name>
</gene>
<accession>A0ABS9MAW0</accession>
<protein>
    <submittedName>
        <fullName evidence="2">GNAT family N-acetyltransferase</fullName>
    </submittedName>
</protein>
<sequence length="160" mass="18660">MEISSLSKFFVVRKLTINDVDTIYDMMSKNEIFYQYHPPFVTKESVVEDMEALPPNKSYDDKYYIGFFENDSLVAIMDLILGYPTEEIAFIGLFMTNVQYQNKGIGSNIIRDTCDYLNDLGYKKVRLGVDKGNPQSYSFWLKNSFRVISENEYILMELTL</sequence>
<dbReference type="PROSITE" id="PS51186">
    <property type="entry name" value="GNAT"/>
    <property type="match status" value="1"/>
</dbReference>
<evidence type="ECO:0000313" key="3">
    <source>
        <dbReference type="Proteomes" id="UP001200313"/>
    </source>
</evidence>
<dbReference type="InterPro" id="IPR016181">
    <property type="entry name" value="Acyl_CoA_acyltransferase"/>
</dbReference>
<reference evidence="2 3" key="1">
    <citation type="submission" date="2022-01" db="EMBL/GenBank/DDBJ databases">
        <title>Collection of gut derived symbiotic bacterial strains cultured from healthy donors.</title>
        <authorList>
            <person name="Lin H."/>
            <person name="Kohout C."/>
            <person name="Waligurski E."/>
            <person name="Pamer E.G."/>
        </authorList>
    </citation>
    <scope>NUCLEOTIDE SEQUENCE [LARGE SCALE GENOMIC DNA]</scope>
    <source>
        <strain evidence="2 3">DFI.3.7</strain>
    </source>
</reference>
<evidence type="ECO:0000313" key="2">
    <source>
        <dbReference type="EMBL" id="MCG4527650.1"/>
    </source>
</evidence>
<name>A0ABS9MAW0_9FIRM</name>
<feature type="domain" description="N-acetyltransferase" evidence="1">
    <location>
        <begin position="10"/>
        <end position="160"/>
    </location>
</feature>
<evidence type="ECO:0000259" key="1">
    <source>
        <dbReference type="PROSITE" id="PS51186"/>
    </source>
</evidence>
<keyword evidence="3" id="KW-1185">Reference proteome</keyword>
<dbReference type="Proteomes" id="UP001200313">
    <property type="component" value="Unassembled WGS sequence"/>
</dbReference>
<dbReference type="EMBL" id="JAKNJB010000019">
    <property type="protein sequence ID" value="MCG4527650.1"/>
    <property type="molecule type" value="Genomic_DNA"/>
</dbReference>